<evidence type="ECO:0000313" key="3">
    <source>
        <dbReference type="EMBL" id="HGV98261.1"/>
    </source>
</evidence>
<dbReference type="InterPro" id="IPR013783">
    <property type="entry name" value="Ig-like_fold"/>
</dbReference>
<proteinExistence type="predicted"/>
<sequence length="359" mass="40241">MWLFFIFSLSIEDFVARDRPDDGGRCILLSWKGVDDSLIDGYVLFRRRISDTSFKIIGFTGIFATTFEDNNVHDSIKYVYQIAALKQDSFYYHTTSNVVQSSPQFFHRGRLNILVSIILFTLLLIYFINRAKRGENLFIRKISGLEAIEEAVGRATEMGKPILYVPGLGDIDFPSTIASMNILAELAKKAAVYDNQLIVVNCYPVVYTVAREVVRQAFINAGKIDRFNDDYVRYLTESQFGYAGAINGIILREKPATNFFIGPFFAESLLIAETGNQIGAIQIAGTDQVLQLPFFVTACDYTLLGEEVYAASAYLTKEPVLVASLKAQDTGKLLTLAILIILTILSFFKINLTSILRVQ</sequence>
<dbReference type="InterPro" id="IPR046642">
    <property type="entry name" value="DUF6754"/>
</dbReference>
<dbReference type="AlphaFoldDB" id="A0A7C4TIE7"/>
<feature type="transmembrane region" description="Helical" evidence="1">
    <location>
        <begin position="333"/>
        <end position="352"/>
    </location>
</feature>
<comment type="caution">
    <text evidence="3">The sequence shown here is derived from an EMBL/GenBank/DDBJ whole genome shotgun (WGS) entry which is preliminary data.</text>
</comment>
<evidence type="ECO:0000256" key="1">
    <source>
        <dbReference type="SAM" id="Phobius"/>
    </source>
</evidence>
<dbReference type="EMBL" id="DTGZ01000154">
    <property type="protein sequence ID" value="HGV98261.1"/>
    <property type="molecule type" value="Genomic_DNA"/>
</dbReference>
<evidence type="ECO:0000259" key="2">
    <source>
        <dbReference type="Pfam" id="PF20539"/>
    </source>
</evidence>
<keyword evidence="1" id="KW-1133">Transmembrane helix</keyword>
<name>A0A7C4TIE7_UNCW3</name>
<protein>
    <recommendedName>
        <fullName evidence="2">DUF6754 domain-containing protein</fullName>
    </recommendedName>
</protein>
<keyword evidence="1" id="KW-0472">Membrane</keyword>
<organism evidence="3">
    <name type="scientific">candidate division WOR-3 bacterium</name>
    <dbReference type="NCBI Taxonomy" id="2052148"/>
    <lineage>
        <taxon>Bacteria</taxon>
        <taxon>Bacteria division WOR-3</taxon>
    </lineage>
</organism>
<dbReference type="Gene3D" id="2.60.40.10">
    <property type="entry name" value="Immunoglobulins"/>
    <property type="match status" value="1"/>
</dbReference>
<accession>A0A7C4TIE7</accession>
<reference evidence="3" key="1">
    <citation type="journal article" date="2020" name="mSystems">
        <title>Genome- and Community-Level Interaction Insights into Carbon Utilization and Element Cycling Functions of Hydrothermarchaeota in Hydrothermal Sediment.</title>
        <authorList>
            <person name="Zhou Z."/>
            <person name="Liu Y."/>
            <person name="Xu W."/>
            <person name="Pan J."/>
            <person name="Luo Z.H."/>
            <person name="Li M."/>
        </authorList>
    </citation>
    <scope>NUCLEOTIDE SEQUENCE [LARGE SCALE GENOMIC DNA]</scope>
    <source>
        <strain evidence="3">SpSt-774</strain>
    </source>
</reference>
<feature type="domain" description="DUF6754" evidence="2">
    <location>
        <begin position="103"/>
        <end position="351"/>
    </location>
</feature>
<dbReference type="SUPFAM" id="SSF49265">
    <property type="entry name" value="Fibronectin type III"/>
    <property type="match status" value="1"/>
</dbReference>
<dbReference type="InterPro" id="IPR036116">
    <property type="entry name" value="FN3_sf"/>
</dbReference>
<gene>
    <name evidence="3" type="ORF">ENV60_08200</name>
</gene>
<keyword evidence="1" id="KW-0812">Transmembrane</keyword>
<feature type="transmembrane region" description="Helical" evidence="1">
    <location>
        <begin position="111"/>
        <end position="128"/>
    </location>
</feature>
<dbReference type="Pfam" id="PF20539">
    <property type="entry name" value="DUF6754"/>
    <property type="match status" value="1"/>
</dbReference>